<feature type="transmembrane region" description="Helical" evidence="7">
    <location>
        <begin position="73"/>
        <end position="93"/>
    </location>
</feature>
<dbReference type="InterPro" id="IPR050171">
    <property type="entry name" value="MFS_Transporters"/>
</dbReference>
<dbReference type="Gene3D" id="1.20.1250.20">
    <property type="entry name" value="MFS general substrate transporter like domains"/>
    <property type="match status" value="1"/>
</dbReference>
<evidence type="ECO:0000259" key="8">
    <source>
        <dbReference type="PROSITE" id="PS50850"/>
    </source>
</evidence>
<sequence length="193" mass="21264">MNPIVRMLVISDFFVLAGIGFLGPILPIFIVDWIPGGSVKVAGFASAIYMVMWVLQIPVGRFLDRHRGDRDEYIFLVIGGFITAVALFLFTFAQTPLHIYLIQALAGLGRAIDLPAWYKIFTKKIDRDKEGYDWGVENVTVALAVGFVSALAGLIVDAYGFRALFLIAGATATVGASILFLLYRSVFPKKLRD</sequence>
<comment type="subcellular location">
    <subcellularLocation>
        <location evidence="1">Cell membrane</location>
        <topology evidence="1">Multi-pass membrane protein</topology>
    </subcellularLocation>
</comment>
<keyword evidence="2" id="KW-0813">Transport</keyword>
<dbReference type="InterPro" id="IPR020846">
    <property type="entry name" value="MFS_dom"/>
</dbReference>
<dbReference type="GO" id="GO:0022857">
    <property type="term" value="F:transmembrane transporter activity"/>
    <property type="evidence" value="ECO:0007669"/>
    <property type="project" value="InterPro"/>
</dbReference>
<evidence type="ECO:0000256" key="6">
    <source>
        <dbReference type="ARBA" id="ARBA00023136"/>
    </source>
</evidence>
<dbReference type="InterPro" id="IPR036259">
    <property type="entry name" value="MFS_trans_sf"/>
</dbReference>
<evidence type="ECO:0000313" key="9">
    <source>
        <dbReference type="EMBL" id="OHA00601.1"/>
    </source>
</evidence>
<feature type="transmembrane region" description="Helical" evidence="7">
    <location>
        <begin position="139"/>
        <end position="156"/>
    </location>
</feature>
<dbReference type="AlphaFoldDB" id="A0A1G2KQ60"/>
<protein>
    <recommendedName>
        <fullName evidence="8">Major facilitator superfamily (MFS) profile domain-containing protein</fullName>
    </recommendedName>
</protein>
<organism evidence="9 10">
    <name type="scientific">Candidatus Sungbacteria bacterium RIFCSPHIGHO2_02_FULL_49_20</name>
    <dbReference type="NCBI Taxonomy" id="1802272"/>
    <lineage>
        <taxon>Bacteria</taxon>
        <taxon>Candidatus Sungiibacteriota</taxon>
    </lineage>
</organism>
<evidence type="ECO:0000313" key="10">
    <source>
        <dbReference type="Proteomes" id="UP000178710"/>
    </source>
</evidence>
<feature type="transmembrane region" description="Helical" evidence="7">
    <location>
        <begin position="162"/>
        <end position="183"/>
    </location>
</feature>
<comment type="caution">
    <text evidence="9">The sequence shown here is derived from an EMBL/GenBank/DDBJ whole genome shotgun (WGS) entry which is preliminary data.</text>
</comment>
<dbReference type="InterPro" id="IPR011701">
    <property type="entry name" value="MFS"/>
</dbReference>
<feature type="domain" description="Major facilitator superfamily (MFS) profile" evidence="8">
    <location>
        <begin position="4"/>
        <end position="193"/>
    </location>
</feature>
<keyword evidence="4 7" id="KW-0812">Transmembrane</keyword>
<keyword evidence="6 7" id="KW-0472">Membrane</keyword>
<dbReference type="Pfam" id="PF07690">
    <property type="entry name" value="MFS_1"/>
    <property type="match status" value="1"/>
</dbReference>
<evidence type="ECO:0000256" key="5">
    <source>
        <dbReference type="ARBA" id="ARBA00022989"/>
    </source>
</evidence>
<dbReference type="Proteomes" id="UP000178710">
    <property type="component" value="Unassembled WGS sequence"/>
</dbReference>
<reference evidence="9 10" key="1">
    <citation type="journal article" date="2016" name="Nat. Commun.">
        <title>Thousands of microbial genomes shed light on interconnected biogeochemical processes in an aquifer system.</title>
        <authorList>
            <person name="Anantharaman K."/>
            <person name="Brown C.T."/>
            <person name="Hug L.A."/>
            <person name="Sharon I."/>
            <person name="Castelle C.J."/>
            <person name="Probst A.J."/>
            <person name="Thomas B.C."/>
            <person name="Singh A."/>
            <person name="Wilkins M.J."/>
            <person name="Karaoz U."/>
            <person name="Brodie E.L."/>
            <person name="Williams K.H."/>
            <person name="Hubbard S.S."/>
            <person name="Banfield J.F."/>
        </authorList>
    </citation>
    <scope>NUCLEOTIDE SEQUENCE [LARGE SCALE GENOMIC DNA]</scope>
</reference>
<feature type="transmembrane region" description="Helical" evidence="7">
    <location>
        <begin position="7"/>
        <end position="30"/>
    </location>
</feature>
<keyword evidence="5 7" id="KW-1133">Transmembrane helix</keyword>
<dbReference type="GO" id="GO:0005886">
    <property type="term" value="C:plasma membrane"/>
    <property type="evidence" value="ECO:0007669"/>
    <property type="project" value="UniProtKB-SubCell"/>
</dbReference>
<evidence type="ECO:0000256" key="2">
    <source>
        <dbReference type="ARBA" id="ARBA00022448"/>
    </source>
</evidence>
<evidence type="ECO:0000256" key="1">
    <source>
        <dbReference type="ARBA" id="ARBA00004651"/>
    </source>
</evidence>
<name>A0A1G2KQ60_9BACT</name>
<dbReference type="EMBL" id="MHQK01000053">
    <property type="protein sequence ID" value="OHA00601.1"/>
    <property type="molecule type" value="Genomic_DNA"/>
</dbReference>
<keyword evidence="3" id="KW-1003">Cell membrane</keyword>
<dbReference type="SUPFAM" id="SSF103473">
    <property type="entry name" value="MFS general substrate transporter"/>
    <property type="match status" value="1"/>
</dbReference>
<feature type="transmembrane region" description="Helical" evidence="7">
    <location>
        <begin position="99"/>
        <end position="118"/>
    </location>
</feature>
<accession>A0A1G2KQ60</accession>
<feature type="transmembrane region" description="Helical" evidence="7">
    <location>
        <begin position="42"/>
        <end position="61"/>
    </location>
</feature>
<proteinExistence type="predicted"/>
<gene>
    <name evidence="9" type="ORF">A3C12_01720</name>
</gene>
<evidence type="ECO:0000256" key="4">
    <source>
        <dbReference type="ARBA" id="ARBA00022692"/>
    </source>
</evidence>
<dbReference type="PROSITE" id="PS50850">
    <property type="entry name" value="MFS"/>
    <property type="match status" value="1"/>
</dbReference>
<evidence type="ECO:0000256" key="7">
    <source>
        <dbReference type="SAM" id="Phobius"/>
    </source>
</evidence>
<evidence type="ECO:0000256" key="3">
    <source>
        <dbReference type="ARBA" id="ARBA00022475"/>
    </source>
</evidence>
<dbReference type="PANTHER" id="PTHR23517">
    <property type="entry name" value="RESISTANCE PROTEIN MDTM, PUTATIVE-RELATED-RELATED"/>
    <property type="match status" value="1"/>
</dbReference>